<dbReference type="SUPFAM" id="SSF55031">
    <property type="entry name" value="Bacterial exopeptidase dimerisation domain"/>
    <property type="match status" value="1"/>
</dbReference>
<evidence type="ECO:0000256" key="2">
    <source>
        <dbReference type="ARBA" id="ARBA00022801"/>
    </source>
</evidence>
<dbReference type="Gene3D" id="3.30.70.360">
    <property type="match status" value="1"/>
</dbReference>
<organism evidence="4 5">
    <name type="scientific">Mesorhizobium qingshengii</name>
    <dbReference type="NCBI Taxonomy" id="1165689"/>
    <lineage>
        <taxon>Bacteria</taxon>
        <taxon>Pseudomonadati</taxon>
        <taxon>Pseudomonadota</taxon>
        <taxon>Alphaproteobacteria</taxon>
        <taxon>Hyphomicrobiales</taxon>
        <taxon>Phyllobacteriaceae</taxon>
        <taxon>Mesorhizobium</taxon>
    </lineage>
</organism>
<dbReference type="Pfam" id="PF01546">
    <property type="entry name" value="Peptidase_M20"/>
    <property type="match status" value="1"/>
</dbReference>
<comment type="similarity">
    <text evidence="1">Belongs to the peptidase M20 family.</text>
</comment>
<protein>
    <submittedName>
        <fullName evidence="4">Zn-dependent hydrolase</fullName>
    </submittedName>
</protein>
<dbReference type="NCBIfam" id="NF006771">
    <property type="entry name" value="PRK09290.1-5"/>
    <property type="match status" value="1"/>
</dbReference>
<dbReference type="SUPFAM" id="SSF53187">
    <property type="entry name" value="Zn-dependent exopeptidases"/>
    <property type="match status" value="1"/>
</dbReference>
<evidence type="ECO:0000259" key="3">
    <source>
        <dbReference type="Pfam" id="PF07687"/>
    </source>
</evidence>
<dbReference type="InterPro" id="IPR002933">
    <property type="entry name" value="Peptidase_M20"/>
</dbReference>
<evidence type="ECO:0000313" key="5">
    <source>
        <dbReference type="Proteomes" id="UP001152178"/>
    </source>
</evidence>
<keyword evidence="5" id="KW-1185">Reference proteome</keyword>
<comment type="caution">
    <text evidence="4">The sequence shown here is derived from an EMBL/GenBank/DDBJ whole genome shotgun (WGS) entry which is preliminary data.</text>
</comment>
<proteinExistence type="inferred from homology"/>
<dbReference type="GO" id="GO:0016787">
    <property type="term" value="F:hydrolase activity"/>
    <property type="evidence" value="ECO:0007669"/>
    <property type="project" value="UniProtKB-KW"/>
</dbReference>
<dbReference type="Pfam" id="PF07687">
    <property type="entry name" value="M20_dimer"/>
    <property type="match status" value="1"/>
</dbReference>
<dbReference type="NCBIfam" id="TIGR01879">
    <property type="entry name" value="hydantase"/>
    <property type="match status" value="1"/>
</dbReference>
<dbReference type="NCBIfam" id="NF006769">
    <property type="entry name" value="PRK09290.1-3"/>
    <property type="match status" value="1"/>
</dbReference>
<feature type="domain" description="Peptidase M20 dimerisation" evidence="3">
    <location>
        <begin position="215"/>
        <end position="312"/>
    </location>
</feature>
<dbReference type="RefSeq" id="WP_269906531.1">
    <property type="nucleotide sequence ID" value="NZ_JAPFQA010000007.1"/>
</dbReference>
<dbReference type="PIRSF" id="PIRSF001235">
    <property type="entry name" value="Amidase_carbamoylase"/>
    <property type="match status" value="1"/>
</dbReference>
<gene>
    <name evidence="4" type="ORF">OOJ09_18390</name>
</gene>
<dbReference type="InterPro" id="IPR036264">
    <property type="entry name" value="Bact_exopeptidase_dim_dom"/>
</dbReference>
<dbReference type="InterPro" id="IPR011650">
    <property type="entry name" value="Peptidase_M20_dimer"/>
</dbReference>
<dbReference type="PANTHER" id="PTHR32494:SF5">
    <property type="entry name" value="ALLANTOATE AMIDOHYDROLASE"/>
    <property type="match status" value="1"/>
</dbReference>
<reference evidence="4" key="1">
    <citation type="submission" date="2022-11" db="EMBL/GenBank/DDBJ databases">
        <authorList>
            <person name="Coimbra C."/>
        </authorList>
    </citation>
    <scope>NUCLEOTIDE SEQUENCE</scope>
    <source>
        <strain evidence="4">Jales19</strain>
    </source>
</reference>
<dbReference type="InterPro" id="IPR010158">
    <property type="entry name" value="Amidase_Cbmase"/>
</dbReference>
<keyword evidence="2 4" id="KW-0378">Hydrolase</keyword>
<dbReference type="PANTHER" id="PTHR32494">
    <property type="entry name" value="ALLANTOATE DEIMINASE-RELATED"/>
    <property type="match status" value="1"/>
</dbReference>
<dbReference type="CDD" id="cd03884">
    <property type="entry name" value="M20_bAS"/>
    <property type="match status" value="1"/>
</dbReference>
<evidence type="ECO:0000256" key="1">
    <source>
        <dbReference type="ARBA" id="ARBA00006153"/>
    </source>
</evidence>
<dbReference type="Proteomes" id="UP001152178">
    <property type="component" value="Unassembled WGS sequence"/>
</dbReference>
<name>A0ABT4QX50_9HYPH</name>
<accession>A0ABT4QX50</accession>
<dbReference type="EMBL" id="JAPFQA010000007">
    <property type="protein sequence ID" value="MCZ8546161.1"/>
    <property type="molecule type" value="Genomic_DNA"/>
</dbReference>
<dbReference type="Gene3D" id="3.40.630.10">
    <property type="entry name" value="Zn peptidases"/>
    <property type="match status" value="1"/>
</dbReference>
<sequence>MAAPGENLRINSDRLWDSIMEMAKIGPGIAGGNNRQTVTDEDGEGRHLFKRWCDVAGLEMGVDEMGTMFARREGTDPSLPPVYVGSHLDTQPTGGKYDGVLGVLGGLEVVRSLNDLGIKTKHPIVVTNWTNEEGARFAPAMMASGVFAGVLDQADVYEHVDKDGKKFGEELERIGWKGTEKVGARQIHAFFELHIEQGPILEDEGIDIGVVTHGQGLKWLQVTLTGKEAHTGSTPMPKRRNAGLGMARVIELVHEIAMDYQPDAVGAVGHMEVYPNSRNIIAGRTVFTIDIRSPEKEVLDAMDGRIREGIDTICEALDIQYKIEQVGHFDPVTFDKGCVKAIRDAAERLGYTHRNIVSGAGHDACWISRVAPTAMVMCPCVDGLSHNEAEEISKEWASAGADVLFHAVVETAVIVE</sequence>
<evidence type="ECO:0000313" key="4">
    <source>
        <dbReference type="EMBL" id="MCZ8546161.1"/>
    </source>
</evidence>